<dbReference type="RefSeq" id="WP_271419091.1">
    <property type="nucleotide sequence ID" value="NZ_CP115668.1"/>
</dbReference>
<feature type="domain" description="ABC transmembrane type-1" evidence="9">
    <location>
        <begin position="358"/>
        <end position="557"/>
    </location>
</feature>
<feature type="transmembrane region" description="Helical" evidence="8">
    <location>
        <begin position="249"/>
        <end position="268"/>
    </location>
</feature>
<dbReference type="CDD" id="cd06261">
    <property type="entry name" value="TM_PBP2"/>
    <property type="match status" value="2"/>
</dbReference>
<feature type="transmembrane region" description="Helical" evidence="8">
    <location>
        <begin position="362"/>
        <end position="384"/>
    </location>
</feature>
<feature type="transmembrane region" description="Helical" evidence="8">
    <location>
        <begin position="203"/>
        <end position="225"/>
    </location>
</feature>
<feature type="transmembrane region" description="Helical" evidence="8">
    <location>
        <begin position="481"/>
        <end position="498"/>
    </location>
</feature>
<evidence type="ECO:0000256" key="4">
    <source>
        <dbReference type="ARBA" id="ARBA00022519"/>
    </source>
</evidence>
<evidence type="ECO:0000313" key="11">
    <source>
        <dbReference type="Proteomes" id="UP001212097"/>
    </source>
</evidence>
<dbReference type="Proteomes" id="UP001212097">
    <property type="component" value="Chromosome"/>
</dbReference>
<protein>
    <submittedName>
        <fullName evidence="10">Iron ABC transporter permease</fullName>
    </submittedName>
</protein>
<dbReference type="EMBL" id="CP115668">
    <property type="protein sequence ID" value="WCC80912.1"/>
    <property type="molecule type" value="Genomic_DNA"/>
</dbReference>
<dbReference type="Gene3D" id="1.10.3720.10">
    <property type="entry name" value="MetI-like"/>
    <property type="match status" value="2"/>
</dbReference>
<dbReference type="InterPro" id="IPR000515">
    <property type="entry name" value="MetI-like"/>
</dbReference>
<accession>A0ABY7R2N4</accession>
<keyword evidence="3" id="KW-1003">Cell membrane</keyword>
<name>A0ABY7R2N4_9ACTN</name>
<keyword evidence="11" id="KW-1185">Reference proteome</keyword>
<feature type="transmembrane region" description="Helical" evidence="8">
    <location>
        <begin position="12"/>
        <end position="31"/>
    </location>
</feature>
<evidence type="ECO:0000259" key="9">
    <source>
        <dbReference type="PROSITE" id="PS50928"/>
    </source>
</evidence>
<dbReference type="PANTHER" id="PTHR43357:SF4">
    <property type="entry name" value="INNER MEMBRANE ABC TRANSPORTER PERMEASE PROTEIN YDCV"/>
    <property type="match status" value="1"/>
</dbReference>
<feature type="domain" description="ABC transmembrane type-1" evidence="9">
    <location>
        <begin position="63"/>
        <end position="268"/>
    </location>
</feature>
<keyword evidence="2 8" id="KW-0813">Transport</keyword>
<comment type="similarity">
    <text evidence="8">Belongs to the binding-protein-dependent transport system permease family.</text>
</comment>
<keyword evidence="5 8" id="KW-0812">Transmembrane</keyword>
<feature type="transmembrane region" description="Helical" evidence="8">
    <location>
        <begin position="63"/>
        <end position="86"/>
    </location>
</feature>
<feature type="transmembrane region" description="Helical" evidence="8">
    <location>
        <begin position="422"/>
        <end position="443"/>
    </location>
</feature>
<evidence type="ECO:0000256" key="2">
    <source>
        <dbReference type="ARBA" id="ARBA00022448"/>
    </source>
</evidence>
<dbReference type="PANTHER" id="PTHR43357">
    <property type="entry name" value="INNER MEMBRANE ABC TRANSPORTER PERMEASE PROTEIN YDCV"/>
    <property type="match status" value="1"/>
</dbReference>
<proteinExistence type="inferred from homology"/>
<evidence type="ECO:0000256" key="8">
    <source>
        <dbReference type="RuleBase" id="RU363032"/>
    </source>
</evidence>
<evidence type="ECO:0000256" key="5">
    <source>
        <dbReference type="ARBA" id="ARBA00022692"/>
    </source>
</evidence>
<dbReference type="Pfam" id="PF00528">
    <property type="entry name" value="BPD_transp_1"/>
    <property type="match status" value="2"/>
</dbReference>
<feature type="transmembrane region" description="Helical" evidence="8">
    <location>
        <begin position="299"/>
        <end position="325"/>
    </location>
</feature>
<reference evidence="10 11" key="1">
    <citation type="submission" date="2023-01" db="EMBL/GenBank/DDBJ databases">
        <authorList>
            <person name="Lee S.H."/>
            <person name="Jung H.S."/>
            <person name="Yun J.U."/>
        </authorList>
    </citation>
    <scope>NUCLEOTIDE SEQUENCE [LARGE SCALE GENOMIC DNA]</scope>
    <source>
        <strain evidence="10 11">CBA3108</strain>
    </source>
</reference>
<dbReference type="SUPFAM" id="SSF161098">
    <property type="entry name" value="MetI-like"/>
    <property type="match status" value="2"/>
</dbReference>
<evidence type="ECO:0000256" key="3">
    <source>
        <dbReference type="ARBA" id="ARBA00022475"/>
    </source>
</evidence>
<dbReference type="InterPro" id="IPR035906">
    <property type="entry name" value="MetI-like_sf"/>
</dbReference>
<sequence>MKSDMRAMLRNPMFIVVGVISLWFIVTFLIVPNVALLETVFSHQEGMSAWQKLSMSEPAKKSLVNSLILAITLSITVNVVGIFIVLVTRYYDIKGARFLWFGYATTLIYGGIVLVSGYKFLYGPNGILTRALTAIVPALDADWFTGFTAVAFVMTFACTGNHLLFLTAAMAKVDYQTVEAAKQMGASNWTILRKVVLPVLKPTIFAVTILVFLSGLGALAAPQIVGGRDFQTISPMILTFANAPGSRDLAATLALILAVVTMLLLVILNRLERGGTYFSVSKVPVGLVKQKIDNPIANVVVHVLAYLLFLVYALPPILIIIFSFADAESISFARLSWHSFTLENYQRVLTDRAASWPFVVSVGYSAAASIIVMALILFVARIVARYTNVITVGLEYLFHIPWVMPGVMTALGLILAFDHPNWLVGGQVLSGTLIILLIAYVIGKIPFTLRMLKAAFTGINQNLEEAASMLGAGQFYTFRRVLLPLVLPAAAAITALNFNSMLDDYDTAVFLAHPFYQPLGIFIKNASENETAGDTTPLTFVFTVVLMIISSLTMFLVYGRGSRLGKKKAVKRKKAVVETAVQEATNS</sequence>
<organism evidence="10 11">
    <name type="scientific">Cutibacterium equinum</name>
    <dbReference type="NCBI Taxonomy" id="3016342"/>
    <lineage>
        <taxon>Bacteria</taxon>
        <taxon>Bacillati</taxon>
        <taxon>Actinomycetota</taxon>
        <taxon>Actinomycetes</taxon>
        <taxon>Propionibacteriales</taxon>
        <taxon>Propionibacteriaceae</taxon>
        <taxon>Cutibacterium</taxon>
    </lineage>
</organism>
<evidence type="ECO:0000256" key="1">
    <source>
        <dbReference type="ARBA" id="ARBA00004429"/>
    </source>
</evidence>
<gene>
    <name evidence="10" type="ORF">O6R08_05550</name>
</gene>
<feature type="transmembrane region" description="Helical" evidence="8">
    <location>
        <begin position="538"/>
        <end position="558"/>
    </location>
</feature>
<evidence type="ECO:0000256" key="6">
    <source>
        <dbReference type="ARBA" id="ARBA00022989"/>
    </source>
</evidence>
<dbReference type="PROSITE" id="PS50928">
    <property type="entry name" value="ABC_TM1"/>
    <property type="match status" value="2"/>
</dbReference>
<evidence type="ECO:0000313" key="10">
    <source>
        <dbReference type="EMBL" id="WCC80912.1"/>
    </source>
</evidence>
<keyword evidence="7 8" id="KW-0472">Membrane</keyword>
<evidence type="ECO:0000256" key="7">
    <source>
        <dbReference type="ARBA" id="ARBA00023136"/>
    </source>
</evidence>
<keyword evidence="4" id="KW-0997">Cell inner membrane</keyword>
<feature type="transmembrane region" description="Helical" evidence="8">
    <location>
        <begin position="143"/>
        <end position="166"/>
    </location>
</feature>
<feature type="transmembrane region" description="Helical" evidence="8">
    <location>
        <begin position="396"/>
        <end position="416"/>
    </location>
</feature>
<comment type="subcellular location">
    <subcellularLocation>
        <location evidence="1">Cell inner membrane</location>
        <topology evidence="1">Multi-pass membrane protein</topology>
    </subcellularLocation>
    <subcellularLocation>
        <location evidence="8">Cell membrane</location>
        <topology evidence="8">Multi-pass membrane protein</topology>
    </subcellularLocation>
</comment>
<keyword evidence="6 8" id="KW-1133">Transmembrane helix</keyword>
<feature type="transmembrane region" description="Helical" evidence="8">
    <location>
        <begin position="98"/>
        <end position="123"/>
    </location>
</feature>
<reference evidence="10 11" key="2">
    <citation type="submission" date="2023-06" db="EMBL/GenBank/DDBJ databases">
        <title>The Gram-positive Non-spore-bearing Anaerobic Bacilli of Human Feces.</title>
        <authorList>
            <person name="Eggerth A.H."/>
        </authorList>
    </citation>
    <scope>NUCLEOTIDE SEQUENCE [LARGE SCALE GENOMIC DNA]</scope>
    <source>
        <strain evidence="10 11">CBA3108</strain>
    </source>
</reference>